<keyword evidence="1" id="KW-0175">Coiled coil</keyword>
<feature type="transmembrane region" description="Helical" evidence="2">
    <location>
        <begin position="74"/>
        <end position="97"/>
    </location>
</feature>
<dbReference type="EMBL" id="VSSQ01039119">
    <property type="protein sequence ID" value="MPM92133.1"/>
    <property type="molecule type" value="Genomic_DNA"/>
</dbReference>
<dbReference type="AlphaFoldDB" id="A0A645DU68"/>
<comment type="caution">
    <text evidence="3">The sequence shown here is derived from an EMBL/GenBank/DDBJ whole genome shotgun (WGS) entry which is preliminary data.</text>
</comment>
<proteinExistence type="predicted"/>
<feature type="coiled-coil region" evidence="1">
    <location>
        <begin position="263"/>
        <end position="290"/>
    </location>
</feature>
<feature type="transmembrane region" description="Helical" evidence="2">
    <location>
        <begin position="197"/>
        <end position="217"/>
    </location>
</feature>
<gene>
    <name evidence="3" type="ORF">SDC9_139268</name>
</gene>
<evidence type="ECO:0000256" key="2">
    <source>
        <dbReference type="SAM" id="Phobius"/>
    </source>
</evidence>
<name>A0A645DU68_9ZZZZ</name>
<keyword evidence="2" id="KW-0812">Transmembrane</keyword>
<feature type="transmembrane region" description="Helical" evidence="2">
    <location>
        <begin position="223"/>
        <end position="244"/>
    </location>
</feature>
<organism evidence="3">
    <name type="scientific">bioreactor metagenome</name>
    <dbReference type="NCBI Taxonomy" id="1076179"/>
    <lineage>
        <taxon>unclassified sequences</taxon>
        <taxon>metagenomes</taxon>
        <taxon>ecological metagenomes</taxon>
    </lineage>
</organism>
<keyword evidence="2" id="KW-1133">Transmembrane helix</keyword>
<keyword evidence="2" id="KW-0472">Membrane</keyword>
<feature type="transmembrane region" description="Helical" evidence="2">
    <location>
        <begin position="49"/>
        <end position="67"/>
    </location>
</feature>
<sequence length="296" mass="33565">MLISVGATEVGPALLVVIVPLVIVPFIFATQVAHFGLREKIVPSFKLQMRFFFAYFSLPFRGVYSFLKSFLFSLLTFAVMSSVFSIFANIICANIFVNFTDVQNQVITLVNSGNTTDLVQLISDNSVMLMVYMDLATLPALFLAIFLFILMISYNSLQVYLRIRVPNLNHGYARYVYNYAKASIYGKIMSAYWGLNFPLFILFALGFTGGIGVGLLFTVEYTYLATLGVAGSILLMMFFLPFYFSNMESIYLAYEDTFKTASKKATDDIINHFEREVDSLKQRRDTENDKNNDENK</sequence>
<evidence type="ECO:0000256" key="1">
    <source>
        <dbReference type="SAM" id="Coils"/>
    </source>
</evidence>
<evidence type="ECO:0000313" key="3">
    <source>
        <dbReference type="EMBL" id="MPM92133.1"/>
    </source>
</evidence>
<reference evidence="3" key="1">
    <citation type="submission" date="2019-08" db="EMBL/GenBank/DDBJ databases">
        <authorList>
            <person name="Kucharzyk K."/>
            <person name="Murdoch R.W."/>
            <person name="Higgins S."/>
            <person name="Loffler F."/>
        </authorList>
    </citation>
    <scope>NUCLEOTIDE SEQUENCE</scope>
</reference>
<feature type="transmembrane region" description="Helical" evidence="2">
    <location>
        <begin position="135"/>
        <end position="154"/>
    </location>
</feature>
<accession>A0A645DU68</accession>
<protein>
    <submittedName>
        <fullName evidence="3">Uncharacterized protein</fullName>
    </submittedName>
</protein>
<feature type="transmembrane region" description="Helical" evidence="2">
    <location>
        <begin position="12"/>
        <end position="37"/>
    </location>
</feature>